<name>A0A2P2QXS3_RHIMU</name>
<organism evidence="1">
    <name type="scientific">Rhizophora mucronata</name>
    <name type="common">Asiatic mangrove</name>
    <dbReference type="NCBI Taxonomy" id="61149"/>
    <lineage>
        <taxon>Eukaryota</taxon>
        <taxon>Viridiplantae</taxon>
        <taxon>Streptophyta</taxon>
        <taxon>Embryophyta</taxon>
        <taxon>Tracheophyta</taxon>
        <taxon>Spermatophyta</taxon>
        <taxon>Magnoliopsida</taxon>
        <taxon>eudicotyledons</taxon>
        <taxon>Gunneridae</taxon>
        <taxon>Pentapetalae</taxon>
        <taxon>rosids</taxon>
        <taxon>fabids</taxon>
        <taxon>Malpighiales</taxon>
        <taxon>Rhizophoraceae</taxon>
        <taxon>Rhizophora</taxon>
    </lineage>
</organism>
<dbReference type="EMBL" id="GGEC01091322">
    <property type="protein sequence ID" value="MBX71806.1"/>
    <property type="molecule type" value="Transcribed_RNA"/>
</dbReference>
<reference evidence="1" key="1">
    <citation type="submission" date="2018-02" db="EMBL/GenBank/DDBJ databases">
        <title>Rhizophora mucronata_Transcriptome.</title>
        <authorList>
            <person name="Meera S.P."/>
            <person name="Sreeshan A."/>
            <person name="Augustine A."/>
        </authorList>
    </citation>
    <scope>NUCLEOTIDE SEQUENCE</scope>
    <source>
        <tissue evidence="1">Leaf</tissue>
    </source>
</reference>
<proteinExistence type="predicted"/>
<accession>A0A2P2QXS3</accession>
<dbReference type="AlphaFoldDB" id="A0A2P2QXS3"/>
<protein>
    <submittedName>
        <fullName evidence="1">Uncharacterized protein</fullName>
    </submittedName>
</protein>
<sequence length="50" mass="5513">MVLICTICQLAASPSYREQKEDATTVASQLWLSYNWSSGSNKRTMISADG</sequence>
<evidence type="ECO:0000313" key="1">
    <source>
        <dbReference type="EMBL" id="MBX71806.1"/>
    </source>
</evidence>